<reference evidence="1" key="1">
    <citation type="submission" date="2021-03" db="EMBL/GenBank/DDBJ databases">
        <title>Draft genome sequence of rust myrtle Austropuccinia psidii MF-1, a brazilian biotype.</title>
        <authorList>
            <person name="Quecine M.C."/>
            <person name="Pachon D.M.R."/>
            <person name="Bonatelli M.L."/>
            <person name="Correr F.H."/>
            <person name="Franceschini L.M."/>
            <person name="Leite T.F."/>
            <person name="Margarido G.R.A."/>
            <person name="Almeida C.A."/>
            <person name="Ferrarezi J.A."/>
            <person name="Labate C.A."/>
        </authorList>
    </citation>
    <scope>NUCLEOTIDE SEQUENCE</scope>
    <source>
        <strain evidence="1">MF-1</strain>
    </source>
</reference>
<evidence type="ECO:0000313" key="2">
    <source>
        <dbReference type="Proteomes" id="UP000765509"/>
    </source>
</evidence>
<organism evidence="1 2">
    <name type="scientific">Austropuccinia psidii MF-1</name>
    <dbReference type="NCBI Taxonomy" id="1389203"/>
    <lineage>
        <taxon>Eukaryota</taxon>
        <taxon>Fungi</taxon>
        <taxon>Dikarya</taxon>
        <taxon>Basidiomycota</taxon>
        <taxon>Pucciniomycotina</taxon>
        <taxon>Pucciniomycetes</taxon>
        <taxon>Pucciniales</taxon>
        <taxon>Sphaerophragmiaceae</taxon>
        <taxon>Austropuccinia</taxon>
    </lineage>
</organism>
<keyword evidence="2" id="KW-1185">Reference proteome</keyword>
<dbReference type="EMBL" id="AVOT02030057">
    <property type="protein sequence ID" value="MBW0523132.1"/>
    <property type="molecule type" value="Genomic_DNA"/>
</dbReference>
<sequence>MTPSSHHWLFLTHSISPREYWQLTPKGYSRGSSKTTCQVPVLYKSTLATTFIQYSLDSSRPVLSFIHHGTLIKPSSFPNVERYKLHQAVNKASRIQYRPAFSPKESSSEPFTYNSLL</sequence>
<evidence type="ECO:0000313" key="1">
    <source>
        <dbReference type="EMBL" id="MBW0523132.1"/>
    </source>
</evidence>
<dbReference type="AlphaFoldDB" id="A0A9Q3ENE7"/>
<comment type="caution">
    <text evidence="1">The sequence shown here is derived from an EMBL/GenBank/DDBJ whole genome shotgun (WGS) entry which is preliminary data.</text>
</comment>
<accession>A0A9Q3ENE7</accession>
<dbReference type="Proteomes" id="UP000765509">
    <property type="component" value="Unassembled WGS sequence"/>
</dbReference>
<gene>
    <name evidence="1" type="ORF">O181_062847</name>
</gene>
<name>A0A9Q3ENE7_9BASI</name>
<protein>
    <submittedName>
        <fullName evidence="1">Uncharacterized protein</fullName>
    </submittedName>
</protein>
<proteinExistence type="predicted"/>